<dbReference type="PANTHER" id="PTHR30332:SF17">
    <property type="entry name" value="TYPE IV PILIATION SYSTEM PROTEIN DR_0774-RELATED"/>
    <property type="match status" value="1"/>
</dbReference>
<proteinExistence type="inferred from homology"/>
<reference evidence="4 5" key="1">
    <citation type="journal article" date="2009" name="BMC Genomics">
        <title>Complete genome sequence of the sugarcane nitrogen-fixing endophyte Gluconacetobacter diazotrophicus Pal5.</title>
        <authorList>
            <person name="Bertalan M."/>
            <person name="Albano R."/>
            <person name="Padua V."/>
            <person name="Rouws L."/>
            <person name="Rojas C."/>
            <person name="Hemerly A."/>
            <person name="Teixeira K."/>
            <person name="Schwab S."/>
            <person name="Araujo J."/>
            <person name="Oliveira A."/>
            <person name="Franca L."/>
            <person name="Magalhaes V."/>
            <person name="Alqueres S."/>
            <person name="Cardoso A."/>
            <person name="Almeida W."/>
            <person name="Loureiro M.M."/>
            <person name="Nogueira E."/>
            <person name="Cidade D."/>
            <person name="Oliveira D."/>
            <person name="Simao T."/>
            <person name="Macedo J."/>
            <person name="Valadao A."/>
            <person name="Dreschsel M."/>
            <person name="Freitas F."/>
            <person name="Vidal M."/>
            <person name="Guedes H."/>
            <person name="Rodrigues E."/>
            <person name="Meneses C."/>
            <person name="Brioso P."/>
            <person name="Pozzer L."/>
            <person name="Figueiredo D."/>
            <person name="Montano H."/>
            <person name="Junior J."/>
            <person name="Filho G."/>
            <person name="Flores V."/>
            <person name="Ferreira B."/>
            <person name="Branco A."/>
            <person name="Gonzalez P."/>
            <person name="Guillobel H."/>
            <person name="Lemos M."/>
            <person name="Seibel L."/>
            <person name="Macedo J."/>
            <person name="Alves-Ferreira M."/>
            <person name="Sachetto-Martins G."/>
            <person name="Coelho A."/>
            <person name="Santos E."/>
            <person name="Amaral G."/>
            <person name="Neves A."/>
            <person name="Pacheco A.B."/>
            <person name="Carvalho D."/>
            <person name="Lery L."/>
            <person name="Bisch P."/>
            <person name="Rossle S.C."/>
            <person name="Urmenyi T."/>
            <person name="Kruger W.V."/>
            <person name="Martins O."/>
            <person name="Baldani J.I."/>
            <person name="Ferreira P.C."/>
        </authorList>
    </citation>
    <scope>NUCLEOTIDE SEQUENCE [LARGE SCALE GENOMIC DNA]</scope>
    <source>
        <strain evidence="5">ATCC 49037 / DSM 5601 / CCUG 37298 / CIP 103539 / LMG 7603 / PAl5</strain>
    </source>
</reference>
<dbReference type="Pfam" id="PF00263">
    <property type="entry name" value="Secretin"/>
    <property type="match status" value="1"/>
</dbReference>
<evidence type="ECO:0000259" key="3">
    <source>
        <dbReference type="Pfam" id="PF13629"/>
    </source>
</evidence>
<dbReference type="KEGG" id="gdj:Gdia_3487"/>
<accession>A9HHL5</accession>
<dbReference type="InterPro" id="IPR050810">
    <property type="entry name" value="Bact_Secretion_Sys_Channel"/>
</dbReference>
<dbReference type="AlphaFoldDB" id="A9HHL5"/>
<gene>
    <name evidence="4" type="ordered locus">GDI1707</name>
</gene>
<evidence type="ECO:0000256" key="1">
    <source>
        <dbReference type="RuleBase" id="RU004003"/>
    </source>
</evidence>
<feature type="domain" description="Type II/III secretion system secretin-like" evidence="2">
    <location>
        <begin position="254"/>
        <end position="419"/>
    </location>
</feature>
<sequence length="473" mass="49506">MFISRRVLPMAAFAGMSLCLAGADARSTHPAASGSVAHGAHAVLGIEEGAGKLVKLDGIATNIFVADPKVVEVRAASPDSMFVFGVGAGQTTVIATSRSGGVVARYTVVVLPSSYRASALRRDVGQQNPRVRIGTGADGSIGIEGTETSSESAEQALEGATALVGKGGRVGDYASVPGSIQVNLKVRIVEMSRSLVRELGVEWQSVNALGTAAAIGISTSNPLAALTTEQSAFNFLSRFSAAGRPVTVETVIDALSQDGLIHSLAEPNLTTVSGQAASFIVGGEYPIPVSSYNNNINVQYKQYGISLAFVPTVLADGRISLHVRPEVSALSTQGAVTLSEANGNLQIPALTVRRADTTVELGSGQSFAIAGLMQDSTNMQGLGLPFLGDIPVLGALFKSSSFQKNESELVIVVTPYLVRPVDNESMLHSPDDNWAPPGDLDRIFLMRQNIYKYAGKKNVARRDVNSDAGFMVE</sequence>
<dbReference type="HOGENOM" id="CLU_017952_2_0_5"/>
<keyword evidence="5" id="KW-1185">Reference proteome</keyword>
<protein>
    <submittedName>
        <fullName evidence="4">Type II and III secretion system protein</fullName>
    </submittedName>
</protein>
<comment type="similarity">
    <text evidence="1">Belongs to the bacterial secretin family.</text>
</comment>
<dbReference type="EMBL" id="AM889285">
    <property type="protein sequence ID" value="CAP55650.1"/>
    <property type="molecule type" value="Genomic_DNA"/>
</dbReference>
<dbReference type="InterPro" id="IPR032789">
    <property type="entry name" value="T2SS-T3SS_pil_N"/>
</dbReference>
<dbReference type="Pfam" id="PF13629">
    <property type="entry name" value="T2SS-T3SS_pil_N"/>
    <property type="match status" value="1"/>
</dbReference>
<dbReference type="STRING" id="272568.GDI1707"/>
<dbReference type="eggNOG" id="COG4964">
    <property type="taxonomic scope" value="Bacteria"/>
</dbReference>
<evidence type="ECO:0000259" key="2">
    <source>
        <dbReference type="Pfam" id="PF00263"/>
    </source>
</evidence>
<dbReference type="OrthoDB" id="9775455at2"/>
<dbReference type="GO" id="GO:0015627">
    <property type="term" value="C:type II protein secretion system complex"/>
    <property type="evidence" value="ECO:0007669"/>
    <property type="project" value="TreeGrafter"/>
</dbReference>
<evidence type="ECO:0000313" key="5">
    <source>
        <dbReference type="Proteomes" id="UP000001176"/>
    </source>
</evidence>
<dbReference type="InterPro" id="IPR004846">
    <property type="entry name" value="T2SS/T3SS_dom"/>
</dbReference>
<dbReference type="PRINTS" id="PR00811">
    <property type="entry name" value="BCTERIALGSPD"/>
</dbReference>
<evidence type="ECO:0000313" key="4">
    <source>
        <dbReference type="EMBL" id="CAP55650.1"/>
    </source>
</evidence>
<dbReference type="InterPro" id="IPR001775">
    <property type="entry name" value="GspD/PilQ"/>
</dbReference>
<dbReference type="GO" id="GO:0009306">
    <property type="term" value="P:protein secretion"/>
    <property type="evidence" value="ECO:0007669"/>
    <property type="project" value="InterPro"/>
</dbReference>
<dbReference type="PANTHER" id="PTHR30332">
    <property type="entry name" value="PROBABLE GENERAL SECRETION PATHWAY PROTEIN D"/>
    <property type="match status" value="1"/>
</dbReference>
<name>A9HHL5_GLUDA</name>
<dbReference type="Proteomes" id="UP000001176">
    <property type="component" value="Chromosome"/>
</dbReference>
<organism evidence="4 5">
    <name type="scientific">Gluconacetobacter diazotrophicus (strain ATCC 49037 / DSM 5601 / CCUG 37298 / CIP 103539 / LMG 7603 / PAl5)</name>
    <dbReference type="NCBI Taxonomy" id="272568"/>
    <lineage>
        <taxon>Bacteria</taxon>
        <taxon>Pseudomonadati</taxon>
        <taxon>Pseudomonadota</taxon>
        <taxon>Alphaproteobacteria</taxon>
        <taxon>Acetobacterales</taxon>
        <taxon>Acetobacteraceae</taxon>
        <taxon>Gluconacetobacter</taxon>
    </lineage>
</organism>
<feature type="domain" description="Pilus formation protein N-terminal" evidence="3">
    <location>
        <begin position="41"/>
        <end position="110"/>
    </location>
</feature>
<dbReference type="RefSeq" id="WP_012225174.1">
    <property type="nucleotide sequence ID" value="NC_010125.1"/>
</dbReference>
<dbReference type="KEGG" id="gdi:GDI1707"/>